<comment type="caution">
    <text evidence="8">The sequence shown here is derived from an EMBL/GenBank/DDBJ whole genome shotgun (WGS) entry which is preliminary data.</text>
</comment>
<keyword evidence="4" id="KW-0653">Protein transport</keyword>
<keyword evidence="7" id="KW-0472">Membrane</keyword>
<evidence type="ECO:0000256" key="7">
    <source>
        <dbReference type="ARBA" id="ARBA00023136"/>
    </source>
</evidence>
<dbReference type="Pfam" id="PF02416">
    <property type="entry name" value="TatA_B_E"/>
    <property type="match status" value="1"/>
</dbReference>
<gene>
    <name evidence="8" type="primary">tatB_14</name>
    <name evidence="8" type="ORF">GALL_505980</name>
</gene>
<keyword evidence="5" id="KW-1133">Transmembrane helix</keyword>
<keyword evidence="3" id="KW-0812">Transmembrane</keyword>
<evidence type="ECO:0000256" key="6">
    <source>
        <dbReference type="ARBA" id="ARBA00023010"/>
    </source>
</evidence>
<evidence type="ECO:0000256" key="4">
    <source>
        <dbReference type="ARBA" id="ARBA00022927"/>
    </source>
</evidence>
<evidence type="ECO:0000256" key="1">
    <source>
        <dbReference type="ARBA" id="ARBA00004167"/>
    </source>
</evidence>
<name>A0A1J5PW51_9ZZZZ</name>
<dbReference type="PRINTS" id="PR01506">
    <property type="entry name" value="TATBPROTEIN"/>
</dbReference>
<evidence type="ECO:0000256" key="5">
    <source>
        <dbReference type="ARBA" id="ARBA00022989"/>
    </source>
</evidence>
<dbReference type="Gene3D" id="1.20.5.3310">
    <property type="match status" value="1"/>
</dbReference>
<evidence type="ECO:0000313" key="8">
    <source>
        <dbReference type="EMBL" id="OIQ67821.1"/>
    </source>
</evidence>
<sequence length="107" mass="11706">MFFDIGGGEIIGLAVLGLILFGPDRLPTIAVDAARFVRKLRVMYANASADLRSQVGDDINVLDELREARKIMDIRPKTILKDHLDGLIDPPVIKSPPTTPKIDPDAT</sequence>
<organism evidence="8">
    <name type="scientific">mine drainage metagenome</name>
    <dbReference type="NCBI Taxonomy" id="410659"/>
    <lineage>
        <taxon>unclassified sequences</taxon>
        <taxon>metagenomes</taxon>
        <taxon>ecological metagenomes</taxon>
    </lineage>
</organism>
<evidence type="ECO:0000256" key="3">
    <source>
        <dbReference type="ARBA" id="ARBA00022692"/>
    </source>
</evidence>
<accession>A0A1J5PW51</accession>
<dbReference type="AlphaFoldDB" id="A0A1J5PW51"/>
<reference evidence="8" key="1">
    <citation type="submission" date="2016-10" db="EMBL/GenBank/DDBJ databases">
        <title>Sequence of Gallionella enrichment culture.</title>
        <authorList>
            <person name="Poehlein A."/>
            <person name="Muehling M."/>
            <person name="Daniel R."/>
        </authorList>
    </citation>
    <scope>NUCLEOTIDE SEQUENCE</scope>
</reference>
<dbReference type="EMBL" id="MLJW01005683">
    <property type="protein sequence ID" value="OIQ67821.1"/>
    <property type="molecule type" value="Genomic_DNA"/>
</dbReference>
<comment type="subcellular location">
    <subcellularLocation>
        <location evidence="1">Membrane</location>
        <topology evidence="1">Single-pass membrane protein</topology>
    </subcellularLocation>
</comment>
<protein>
    <submittedName>
        <fullName evidence="8">Sec-independent protein translocase protein TatB</fullName>
    </submittedName>
</protein>
<proteinExistence type="predicted"/>
<dbReference type="InterPro" id="IPR003369">
    <property type="entry name" value="TatA/B/E"/>
</dbReference>
<evidence type="ECO:0000256" key="2">
    <source>
        <dbReference type="ARBA" id="ARBA00022448"/>
    </source>
</evidence>
<keyword evidence="2" id="KW-0813">Transport</keyword>
<keyword evidence="6" id="KW-0811">Translocation</keyword>